<protein>
    <submittedName>
        <fullName evidence="3">HAT C-terminal dimerisation domain-containing protein</fullName>
    </submittedName>
</protein>
<dbReference type="Pfam" id="PF05699">
    <property type="entry name" value="Dimer_Tnp_hAT"/>
    <property type="match status" value="1"/>
</dbReference>
<evidence type="ECO:0000259" key="1">
    <source>
        <dbReference type="Pfam" id="PF05699"/>
    </source>
</evidence>
<keyword evidence="2" id="KW-1185">Reference proteome</keyword>
<dbReference type="PANTHER" id="PTHR37162">
    <property type="entry name" value="HAT FAMILY DIMERISATION DOMAINCONTAINING PROTEIN-RELATED"/>
    <property type="match status" value="1"/>
</dbReference>
<evidence type="ECO:0000313" key="3">
    <source>
        <dbReference type="WBParaSite" id="jg10151"/>
    </source>
</evidence>
<proteinExistence type="predicted"/>
<dbReference type="InterPro" id="IPR008906">
    <property type="entry name" value="HATC_C_dom"/>
</dbReference>
<feature type="domain" description="HAT C-terminal dimerisation" evidence="1">
    <location>
        <begin position="342"/>
        <end position="409"/>
    </location>
</feature>
<dbReference type="WBParaSite" id="jg10151">
    <property type="protein sequence ID" value="jg10151"/>
    <property type="gene ID" value="jg10151"/>
</dbReference>
<dbReference type="Proteomes" id="UP000887574">
    <property type="component" value="Unplaced"/>
</dbReference>
<dbReference type="GO" id="GO:0046983">
    <property type="term" value="F:protein dimerization activity"/>
    <property type="evidence" value="ECO:0007669"/>
    <property type="project" value="InterPro"/>
</dbReference>
<evidence type="ECO:0000313" key="2">
    <source>
        <dbReference type="Proteomes" id="UP000887574"/>
    </source>
</evidence>
<organism evidence="2 3">
    <name type="scientific">Ditylenchus dipsaci</name>
    <dbReference type="NCBI Taxonomy" id="166011"/>
    <lineage>
        <taxon>Eukaryota</taxon>
        <taxon>Metazoa</taxon>
        <taxon>Ecdysozoa</taxon>
        <taxon>Nematoda</taxon>
        <taxon>Chromadorea</taxon>
        <taxon>Rhabditida</taxon>
        <taxon>Tylenchina</taxon>
        <taxon>Tylenchomorpha</taxon>
        <taxon>Sphaerularioidea</taxon>
        <taxon>Anguinidae</taxon>
        <taxon>Anguininae</taxon>
        <taxon>Ditylenchus</taxon>
    </lineage>
</organism>
<dbReference type="PANTHER" id="PTHR37162:SF1">
    <property type="entry name" value="BED-TYPE DOMAIN-CONTAINING PROTEIN"/>
    <property type="match status" value="1"/>
</dbReference>
<name>A0A915CL85_9BILA</name>
<dbReference type="InterPro" id="IPR012337">
    <property type="entry name" value="RNaseH-like_sf"/>
</dbReference>
<sequence>MNKQRYYALVIRYFCGGIKTRILRLLEQASEKSIDMTELISEALKINGLDLKKMVALTADNTNANFGGINRGGSNNLFYLLKQENPKLVGIGCPSHISSNAVQFAVEQMEYDLLGFANGLTAHFSNHALRWERFHECAQIEAHVFPEKSKTRWLSLGRLCEEIVRMWTVIESYFRSITDCPMFMRRIFNGNLANANEFKVLFYFASFTLDHFNRFNATSQTLKRRLAFSRDDGYYGDQTMRLLAEMEKDGEFDMCLKLKSAFKKFYDDSLSYMNKWCVHLEDIATFFGNWLTFESSPSSENILSSYKRLCSAESRELDNLFGEIAEMNETLEQLQGTEFDSKSVEEKWSILFKNPNFILLKKLVSILLSVFSSNAFCESIFSVVKNLKSDERNRMQLKLLNSLLSIKFNADFDCVKAYELFLSRTDLLEEVKRGEKYVQ</sequence>
<dbReference type="AlphaFoldDB" id="A0A915CL85"/>
<accession>A0A915CL85</accession>
<reference evidence="3" key="1">
    <citation type="submission" date="2022-11" db="UniProtKB">
        <authorList>
            <consortium name="WormBaseParasite"/>
        </authorList>
    </citation>
    <scope>IDENTIFICATION</scope>
</reference>
<dbReference type="SUPFAM" id="SSF53098">
    <property type="entry name" value="Ribonuclease H-like"/>
    <property type="match status" value="1"/>
</dbReference>